<dbReference type="InterPro" id="IPR011009">
    <property type="entry name" value="Kinase-like_dom_sf"/>
</dbReference>
<dbReference type="EMBL" id="CAMPGE010016600">
    <property type="protein sequence ID" value="CAI2375145.1"/>
    <property type="molecule type" value="Genomic_DNA"/>
</dbReference>
<evidence type="ECO:0000259" key="11">
    <source>
        <dbReference type="PROSITE" id="PS50011"/>
    </source>
</evidence>
<dbReference type="GO" id="GO:0005524">
    <property type="term" value="F:ATP binding"/>
    <property type="evidence" value="ECO:0007669"/>
    <property type="project" value="UniProtKB-UniRule"/>
</dbReference>
<comment type="subunit">
    <text evidence="6">May form a complex composed of at least the catalytic subunit CRK2 and a cyclin.</text>
</comment>
<keyword evidence="2" id="KW-0808">Transferase</keyword>
<evidence type="ECO:0000256" key="7">
    <source>
        <dbReference type="ARBA" id="ARBA00039612"/>
    </source>
</evidence>
<dbReference type="InterPro" id="IPR050108">
    <property type="entry name" value="CDK"/>
</dbReference>
<evidence type="ECO:0000313" key="13">
    <source>
        <dbReference type="Proteomes" id="UP001295684"/>
    </source>
</evidence>
<evidence type="ECO:0000256" key="2">
    <source>
        <dbReference type="ARBA" id="ARBA00022679"/>
    </source>
</evidence>
<gene>
    <name evidence="12" type="ORF">ECRASSUSDP1_LOCUS16505</name>
</gene>
<dbReference type="Gene3D" id="3.30.200.20">
    <property type="entry name" value="Phosphorylase Kinase, domain 1"/>
    <property type="match status" value="1"/>
</dbReference>
<evidence type="ECO:0000313" key="12">
    <source>
        <dbReference type="EMBL" id="CAI2375145.1"/>
    </source>
</evidence>
<dbReference type="PROSITE" id="PS00109">
    <property type="entry name" value="PROTEIN_KINASE_TYR"/>
    <property type="match status" value="1"/>
</dbReference>
<name>A0AAD1XM92_EUPCR</name>
<keyword evidence="1" id="KW-0723">Serine/threonine-protein kinase</keyword>
<dbReference type="Proteomes" id="UP001295684">
    <property type="component" value="Unassembled WGS sequence"/>
</dbReference>
<evidence type="ECO:0000256" key="1">
    <source>
        <dbReference type="ARBA" id="ARBA00022527"/>
    </source>
</evidence>
<evidence type="ECO:0000256" key="5">
    <source>
        <dbReference type="ARBA" id="ARBA00022840"/>
    </source>
</evidence>
<protein>
    <recommendedName>
        <fullName evidence="7">Cyclin-dependent kinase 2 homolog</fullName>
    </recommendedName>
    <alternativeName>
        <fullName evidence="8">Cell division control protein 2 homolog</fullName>
    </alternativeName>
    <alternativeName>
        <fullName evidence="9">cdc2-related kinase 2</fullName>
    </alternativeName>
</protein>
<dbReference type="GO" id="GO:0016592">
    <property type="term" value="C:mediator complex"/>
    <property type="evidence" value="ECO:0007669"/>
    <property type="project" value="TreeGrafter"/>
</dbReference>
<keyword evidence="5 10" id="KW-0067">ATP-binding</keyword>
<comment type="caution">
    <text evidence="12">The sequence shown here is derived from an EMBL/GenBank/DDBJ whole genome shotgun (WGS) entry which is preliminary data.</text>
</comment>
<dbReference type="PROSITE" id="PS00107">
    <property type="entry name" value="PROTEIN_KINASE_ATP"/>
    <property type="match status" value="1"/>
</dbReference>
<sequence length="334" mass="38318">MEKLRVEESKSPPKPLLNNRYEMVQKIGRGSYGSVYKVEDKKAAEVYADPSLASARKYLAIKKMRLSPKQLMNQGIDFTTLREIKILQEIKHENIIALTDVFYIKSTTFMAMELMKTDLWNLMIVPEVKLRIDHIKCIMLQIFNGLKVLHKHWIIHRDLTPQNLLISEDGVLKYSDFGLSRFFAANDKPMTQNVVTLHYRAPEILFGANYYGPQVDIWAAGCILGGLILKNVLFCGQDDIDQLSRIFSVVGTPSEETWEGVTELPNYVEFQKTEPQSFKVLFPGLDESLLDLLEHCLILDPNKRITLEECLEHPFFNESPDPCLPNEIPLKDIS</sequence>
<dbReference type="AlphaFoldDB" id="A0AAD1XM92"/>
<dbReference type="FunFam" id="1.10.510.10:FF:000624">
    <property type="entry name" value="Mitogen-activated protein kinase"/>
    <property type="match status" value="1"/>
</dbReference>
<dbReference type="Gene3D" id="1.10.510.10">
    <property type="entry name" value="Transferase(Phosphotransferase) domain 1"/>
    <property type="match status" value="1"/>
</dbReference>
<dbReference type="PROSITE" id="PS50011">
    <property type="entry name" value="PROTEIN_KINASE_DOM"/>
    <property type="match status" value="1"/>
</dbReference>
<evidence type="ECO:0000256" key="10">
    <source>
        <dbReference type="PROSITE-ProRule" id="PRU10141"/>
    </source>
</evidence>
<keyword evidence="4" id="KW-0418">Kinase</keyword>
<dbReference type="InterPro" id="IPR017441">
    <property type="entry name" value="Protein_kinase_ATP_BS"/>
</dbReference>
<dbReference type="PANTHER" id="PTHR24056:SF495">
    <property type="entry name" value="CYCLIN-DEPENDENT KINASE 8-RELATED"/>
    <property type="match status" value="1"/>
</dbReference>
<dbReference type="InterPro" id="IPR000719">
    <property type="entry name" value="Prot_kinase_dom"/>
</dbReference>
<keyword evidence="13" id="KW-1185">Reference proteome</keyword>
<evidence type="ECO:0000256" key="3">
    <source>
        <dbReference type="ARBA" id="ARBA00022741"/>
    </source>
</evidence>
<feature type="binding site" evidence="10">
    <location>
        <position position="57"/>
    </location>
    <ligand>
        <name>ATP</name>
        <dbReference type="ChEBI" id="CHEBI:30616"/>
    </ligand>
</feature>
<keyword evidence="3 10" id="KW-0547">Nucleotide-binding</keyword>
<dbReference type="GO" id="GO:0004674">
    <property type="term" value="F:protein serine/threonine kinase activity"/>
    <property type="evidence" value="ECO:0007669"/>
    <property type="project" value="UniProtKB-KW"/>
</dbReference>
<proteinExistence type="predicted"/>
<feature type="domain" description="Protein kinase" evidence="11">
    <location>
        <begin position="21"/>
        <end position="316"/>
    </location>
</feature>
<organism evidence="12 13">
    <name type="scientific">Euplotes crassus</name>
    <dbReference type="NCBI Taxonomy" id="5936"/>
    <lineage>
        <taxon>Eukaryota</taxon>
        <taxon>Sar</taxon>
        <taxon>Alveolata</taxon>
        <taxon>Ciliophora</taxon>
        <taxon>Intramacronucleata</taxon>
        <taxon>Spirotrichea</taxon>
        <taxon>Hypotrichia</taxon>
        <taxon>Euplotida</taxon>
        <taxon>Euplotidae</taxon>
        <taxon>Moneuplotes</taxon>
    </lineage>
</organism>
<evidence type="ECO:0000256" key="8">
    <source>
        <dbReference type="ARBA" id="ARBA00041902"/>
    </source>
</evidence>
<dbReference type="Pfam" id="PF00069">
    <property type="entry name" value="Pkinase"/>
    <property type="match status" value="1"/>
</dbReference>
<reference evidence="12" key="1">
    <citation type="submission" date="2023-07" db="EMBL/GenBank/DDBJ databases">
        <authorList>
            <consortium name="AG Swart"/>
            <person name="Singh M."/>
            <person name="Singh A."/>
            <person name="Seah K."/>
            <person name="Emmerich C."/>
        </authorList>
    </citation>
    <scope>NUCLEOTIDE SEQUENCE</scope>
    <source>
        <strain evidence="12">DP1</strain>
    </source>
</reference>
<dbReference type="InterPro" id="IPR008266">
    <property type="entry name" value="Tyr_kinase_AS"/>
</dbReference>
<evidence type="ECO:0000256" key="6">
    <source>
        <dbReference type="ARBA" id="ARBA00038543"/>
    </source>
</evidence>
<evidence type="ECO:0000256" key="9">
    <source>
        <dbReference type="ARBA" id="ARBA00042858"/>
    </source>
</evidence>
<dbReference type="PANTHER" id="PTHR24056">
    <property type="entry name" value="CELL DIVISION PROTEIN KINASE"/>
    <property type="match status" value="1"/>
</dbReference>
<accession>A0AAD1XM92</accession>
<dbReference type="SUPFAM" id="SSF56112">
    <property type="entry name" value="Protein kinase-like (PK-like)"/>
    <property type="match status" value="1"/>
</dbReference>
<evidence type="ECO:0000256" key="4">
    <source>
        <dbReference type="ARBA" id="ARBA00022777"/>
    </source>
</evidence>